<sequence length="21" mass="2464">MGSERRPVTWDVTLVSLQLYL</sequence>
<name>A0A1R3GGJ2_COCAP</name>
<reference evidence="1 2" key="1">
    <citation type="submission" date="2013-09" db="EMBL/GenBank/DDBJ databases">
        <title>Corchorus capsularis genome sequencing.</title>
        <authorList>
            <person name="Alam M."/>
            <person name="Haque M.S."/>
            <person name="Islam M.S."/>
            <person name="Emdad E.M."/>
            <person name="Islam M.M."/>
            <person name="Ahmed B."/>
            <person name="Halim A."/>
            <person name="Hossen Q.M.M."/>
            <person name="Hossain M.Z."/>
            <person name="Ahmed R."/>
            <person name="Khan M.M."/>
            <person name="Islam R."/>
            <person name="Rashid M.M."/>
            <person name="Khan S.A."/>
            <person name="Rahman M.S."/>
            <person name="Alam M."/>
        </authorList>
    </citation>
    <scope>NUCLEOTIDE SEQUENCE [LARGE SCALE GENOMIC DNA]</scope>
    <source>
        <strain evidence="2">cv. CVL-1</strain>
        <tissue evidence="1">Whole seedling</tissue>
    </source>
</reference>
<dbReference type="AlphaFoldDB" id="A0A1R3GGJ2"/>
<dbReference type="Gramene" id="OMO57196">
    <property type="protein sequence ID" value="OMO57196"/>
    <property type="gene ID" value="CCACVL1_25917"/>
</dbReference>
<dbReference type="EMBL" id="AWWV01014409">
    <property type="protein sequence ID" value="OMO57196.1"/>
    <property type="molecule type" value="Genomic_DNA"/>
</dbReference>
<comment type="caution">
    <text evidence="1">The sequence shown here is derived from an EMBL/GenBank/DDBJ whole genome shotgun (WGS) entry which is preliminary data.</text>
</comment>
<evidence type="ECO:0000313" key="1">
    <source>
        <dbReference type="EMBL" id="OMO57196.1"/>
    </source>
</evidence>
<keyword evidence="2" id="KW-1185">Reference proteome</keyword>
<protein>
    <submittedName>
        <fullName evidence="1">Uncharacterized protein</fullName>
    </submittedName>
</protein>
<gene>
    <name evidence="1" type="ORF">CCACVL1_25917</name>
</gene>
<organism evidence="1 2">
    <name type="scientific">Corchorus capsularis</name>
    <name type="common">Jute</name>
    <dbReference type="NCBI Taxonomy" id="210143"/>
    <lineage>
        <taxon>Eukaryota</taxon>
        <taxon>Viridiplantae</taxon>
        <taxon>Streptophyta</taxon>
        <taxon>Embryophyta</taxon>
        <taxon>Tracheophyta</taxon>
        <taxon>Spermatophyta</taxon>
        <taxon>Magnoliopsida</taxon>
        <taxon>eudicotyledons</taxon>
        <taxon>Gunneridae</taxon>
        <taxon>Pentapetalae</taxon>
        <taxon>rosids</taxon>
        <taxon>malvids</taxon>
        <taxon>Malvales</taxon>
        <taxon>Malvaceae</taxon>
        <taxon>Grewioideae</taxon>
        <taxon>Apeibeae</taxon>
        <taxon>Corchorus</taxon>
    </lineage>
</organism>
<evidence type="ECO:0000313" key="2">
    <source>
        <dbReference type="Proteomes" id="UP000188268"/>
    </source>
</evidence>
<dbReference type="Proteomes" id="UP000188268">
    <property type="component" value="Unassembled WGS sequence"/>
</dbReference>
<proteinExistence type="predicted"/>
<accession>A0A1R3GGJ2</accession>